<sequence>MIISNFNKEAAKAIQFACERKSEYNPIYIYGQRGSGKTEIIKEIFNKFKGKKMILTPSEFCEKSIEDINRNDLLIIEDIGLIRPNKENEKKLISLMNKFFEEGRQIVLTGVYEPDKLPFNEEIVNKIKRGITLKIYPLDDEDKKLLFRNYAPDLDEGMQQNILKSEVSTVKEFFGYLNNIRTYKKKEGEKPLTQSNVFKEFIKEIENDMPETLKKGSVEEELREEYRAKLYVWKMKGFRCDRVESVIDGNIEDITREFVTFTTNVQRLIELQRRYGSIDQSIIPKEEKSQIEERLFNPEDIPELEETIARYELLSEIRRNVAKYINWDKSFDDYVVSEPNKEAYDFVIDIIDNPRQKGVYLIEGCMGCGKTEIVNLLAQGLFKMYPDVTFLFYKFEYLISRDYPEYISENIDVILIDDVDMFINKSGWEKFESIINRCSNRLCIFTLTKYPRAEKFNEYVDNSRIVKIRKPDRRILKKMLEDVENIKGIDLTLETEKDILDKAKGGFYDLEALVSLQLSKGLSREETTDLREKSIKNRPEAIDKLKRRGHELIDGIAQEFQDDDFRLGKEI</sequence>
<proteinExistence type="predicted"/>
<feature type="domain" description="AAA+ ATPase" evidence="1">
    <location>
        <begin position="356"/>
        <end position="480"/>
    </location>
</feature>
<accession>A0A7C5HMY7</accession>
<name>A0A7C5HMY7_UNCW3</name>
<feature type="domain" description="AAA+ ATPase" evidence="1">
    <location>
        <begin position="23"/>
        <end position="129"/>
    </location>
</feature>
<evidence type="ECO:0000259" key="1">
    <source>
        <dbReference type="SMART" id="SM00382"/>
    </source>
</evidence>
<evidence type="ECO:0000313" key="2">
    <source>
        <dbReference type="EMBL" id="HHE04436.1"/>
    </source>
</evidence>
<dbReference type="EMBL" id="DRTB01000006">
    <property type="protein sequence ID" value="HHE04436.1"/>
    <property type="molecule type" value="Genomic_DNA"/>
</dbReference>
<gene>
    <name evidence="2" type="ORF">ENL19_00055</name>
</gene>
<dbReference type="AlphaFoldDB" id="A0A7C5HMY7"/>
<dbReference type="Proteomes" id="UP000886110">
    <property type="component" value="Unassembled WGS sequence"/>
</dbReference>
<reference evidence="2" key="1">
    <citation type="journal article" date="2020" name="mSystems">
        <title>Genome- and Community-Level Interaction Insights into Carbon Utilization and Element Cycling Functions of Hydrothermarchaeota in Hydrothermal Sediment.</title>
        <authorList>
            <person name="Zhou Z."/>
            <person name="Liu Y."/>
            <person name="Xu W."/>
            <person name="Pan J."/>
            <person name="Luo Z.H."/>
            <person name="Li M."/>
        </authorList>
    </citation>
    <scope>NUCLEOTIDE SEQUENCE [LARGE SCALE GENOMIC DNA]</scope>
    <source>
        <strain evidence="2">HyVt-74</strain>
    </source>
</reference>
<dbReference type="PANTHER" id="PTHR30050">
    <property type="entry name" value="CHROMOSOMAL REPLICATION INITIATOR PROTEIN DNAA"/>
    <property type="match status" value="1"/>
</dbReference>
<organism evidence="2">
    <name type="scientific">candidate division WOR-3 bacterium</name>
    <dbReference type="NCBI Taxonomy" id="2052148"/>
    <lineage>
        <taxon>Bacteria</taxon>
        <taxon>Bacteria division WOR-3</taxon>
    </lineage>
</organism>
<dbReference type="GO" id="GO:0005886">
    <property type="term" value="C:plasma membrane"/>
    <property type="evidence" value="ECO:0007669"/>
    <property type="project" value="TreeGrafter"/>
</dbReference>
<dbReference type="InterPro" id="IPR027417">
    <property type="entry name" value="P-loop_NTPase"/>
</dbReference>
<dbReference type="SMART" id="SM00382">
    <property type="entry name" value="AAA"/>
    <property type="match status" value="2"/>
</dbReference>
<comment type="caution">
    <text evidence="2">The sequence shown here is derived from an EMBL/GenBank/DDBJ whole genome shotgun (WGS) entry which is preliminary data.</text>
</comment>
<dbReference type="GO" id="GO:0003688">
    <property type="term" value="F:DNA replication origin binding"/>
    <property type="evidence" value="ECO:0007669"/>
    <property type="project" value="TreeGrafter"/>
</dbReference>
<dbReference type="SUPFAM" id="SSF52540">
    <property type="entry name" value="P-loop containing nucleoside triphosphate hydrolases"/>
    <property type="match status" value="2"/>
</dbReference>
<dbReference type="InterPro" id="IPR003593">
    <property type="entry name" value="AAA+_ATPase"/>
</dbReference>
<dbReference type="Gene3D" id="3.40.50.300">
    <property type="entry name" value="P-loop containing nucleotide triphosphate hydrolases"/>
    <property type="match status" value="2"/>
</dbReference>
<dbReference type="Pfam" id="PF00308">
    <property type="entry name" value="Bac_DnaA"/>
    <property type="match status" value="1"/>
</dbReference>
<dbReference type="GO" id="GO:0006270">
    <property type="term" value="P:DNA replication initiation"/>
    <property type="evidence" value="ECO:0007669"/>
    <property type="project" value="TreeGrafter"/>
</dbReference>
<dbReference type="PANTHER" id="PTHR30050:SF2">
    <property type="entry name" value="CHROMOSOMAL REPLICATION INITIATOR PROTEIN DNAA"/>
    <property type="match status" value="1"/>
</dbReference>
<protein>
    <recommendedName>
        <fullName evidence="1">AAA+ ATPase domain-containing protein</fullName>
    </recommendedName>
</protein>
<dbReference type="InterPro" id="IPR013317">
    <property type="entry name" value="DnaA_dom"/>
</dbReference>